<reference evidence="1" key="1">
    <citation type="submission" date="2021-04" db="EMBL/GenBank/DDBJ databases">
        <title>Genomes of microviruses identified in yellow-bellied marmot fecal samples.</title>
        <authorList>
            <person name="Varsani A."/>
            <person name="Kraberger S."/>
            <person name="Chatterjee A."/>
            <person name="Richet C."/>
            <person name="Fontenele R.S."/>
            <person name="Schmidlin K."/>
            <person name="Blumstein D.T."/>
        </authorList>
    </citation>
    <scope>NUCLEOTIDE SEQUENCE</scope>
    <source>
        <strain evidence="1">Mar62</strain>
    </source>
</reference>
<evidence type="ECO:0000313" key="1">
    <source>
        <dbReference type="EMBL" id="QXN75305.1"/>
    </source>
</evidence>
<sequence>MEEKKFLCSIQSKITPSVNETLLVSASDIASFVDASLSADKVIIISQCAIFQKIDDHESGDKK</sequence>
<accession>A0A8F5MKH4</accession>
<name>A0A8F5MKH4_9VIRU</name>
<proteinExistence type="predicted"/>
<dbReference type="EMBL" id="MZ089808">
    <property type="protein sequence ID" value="QXN75305.1"/>
    <property type="molecule type" value="Genomic_DNA"/>
</dbReference>
<organism evidence="1">
    <name type="scientific">Microvirus mar62</name>
    <dbReference type="NCBI Taxonomy" id="2851199"/>
    <lineage>
        <taxon>Viruses</taxon>
        <taxon>Monodnaviria</taxon>
        <taxon>Sangervirae</taxon>
        <taxon>Phixviricota</taxon>
        <taxon>Malgrandaviricetes</taxon>
        <taxon>Petitvirales</taxon>
        <taxon>Microviridae</taxon>
    </lineage>
</organism>
<protein>
    <submittedName>
        <fullName evidence="1">Uncharacterized protein</fullName>
    </submittedName>
</protein>